<feature type="transmembrane region" description="Helical" evidence="7">
    <location>
        <begin position="483"/>
        <end position="504"/>
    </location>
</feature>
<dbReference type="PANTHER" id="PTHR45649:SF27">
    <property type="entry name" value="CHOLINE TRANSPORTER (EUROFUNG)"/>
    <property type="match status" value="1"/>
</dbReference>
<organism evidence="8 9">
    <name type="scientific">Viridothelium virens</name>
    <name type="common">Speckled blister lichen</name>
    <name type="synonym">Trypethelium virens</name>
    <dbReference type="NCBI Taxonomy" id="1048519"/>
    <lineage>
        <taxon>Eukaryota</taxon>
        <taxon>Fungi</taxon>
        <taxon>Dikarya</taxon>
        <taxon>Ascomycota</taxon>
        <taxon>Pezizomycotina</taxon>
        <taxon>Dothideomycetes</taxon>
        <taxon>Dothideomycetes incertae sedis</taxon>
        <taxon>Trypetheliales</taxon>
        <taxon>Trypetheliaceae</taxon>
        <taxon>Viridothelium</taxon>
    </lineage>
</organism>
<name>A0A6A6HDH7_VIRVR</name>
<feature type="transmembrane region" description="Helical" evidence="7">
    <location>
        <begin position="337"/>
        <end position="363"/>
    </location>
</feature>
<reference evidence="8" key="1">
    <citation type="journal article" date="2020" name="Stud. Mycol.">
        <title>101 Dothideomycetes genomes: a test case for predicting lifestyles and emergence of pathogens.</title>
        <authorList>
            <person name="Haridas S."/>
            <person name="Albert R."/>
            <person name="Binder M."/>
            <person name="Bloem J."/>
            <person name="Labutti K."/>
            <person name="Salamov A."/>
            <person name="Andreopoulos B."/>
            <person name="Baker S."/>
            <person name="Barry K."/>
            <person name="Bills G."/>
            <person name="Bluhm B."/>
            <person name="Cannon C."/>
            <person name="Castanera R."/>
            <person name="Culley D."/>
            <person name="Daum C."/>
            <person name="Ezra D."/>
            <person name="Gonzalez J."/>
            <person name="Henrissat B."/>
            <person name="Kuo A."/>
            <person name="Liang C."/>
            <person name="Lipzen A."/>
            <person name="Lutzoni F."/>
            <person name="Magnuson J."/>
            <person name="Mondo S."/>
            <person name="Nolan M."/>
            <person name="Ohm R."/>
            <person name="Pangilinan J."/>
            <person name="Park H.-J."/>
            <person name="Ramirez L."/>
            <person name="Alfaro M."/>
            <person name="Sun H."/>
            <person name="Tritt A."/>
            <person name="Yoshinaga Y."/>
            <person name="Zwiers L.-H."/>
            <person name="Turgeon B."/>
            <person name="Goodwin S."/>
            <person name="Spatafora J."/>
            <person name="Crous P."/>
            <person name="Grigoriev I."/>
        </authorList>
    </citation>
    <scope>NUCLEOTIDE SEQUENCE</scope>
    <source>
        <strain evidence="8">Tuck. ex Michener</strain>
    </source>
</reference>
<evidence type="ECO:0000256" key="1">
    <source>
        <dbReference type="ARBA" id="ARBA00004141"/>
    </source>
</evidence>
<evidence type="ECO:0000256" key="4">
    <source>
        <dbReference type="ARBA" id="ARBA00022989"/>
    </source>
</evidence>
<feature type="transmembrane region" description="Helical" evidence="7">
    <location>
        <begin position="89"/>
        <end position="110"/>
    </location>
</feature>
<feature type="transmembrane region" description="Helical" evidence="7">
    <location>
        <begin position="207"/>
        <end position="224"/>
    </location>
</feature>
<evidence type="ECO:0000256" key="5">
    <source>
        <dbReference type="ARBA" id="ARBA00023136"/>
    </source>
</evidence>
<evidence type="ECO:0000256" key="2">
    <source>
        <dbReference type="ARBA" id="ARBA00022448"/>
    </source>
</evidence>
<feature type="transmembrane region" description="Helical" evidence="7">
    <location>
        <begin position="384"/>
        <end position="406"/>
    </location>
</feature>
<dbReference type="EMBL" id="ML991788">
    <property type="protein sequence ID" value="KAF2235931.1"/>
    <property type="molecule type" value="Genomic_DNA"/>
</dbReference>
<evidence type="ECO:0000256" key="3">
    <source>
        <dbReference type="ARBA" id="ARBA00022692"/>
    </source>
</evidence>
<keyword evidence="4 7" id="KW-1133">Transmembrane helix</keyword>
<dbReference type="PANTHER" id="PTHR45649">
    <property type="entry name" value="AMINO-ACID PERMEASE BAT1"/>
    <property type="match status" value="1"/>
</dbReference>
<evidence type="ECO:0000256" key="6">
    <source>
        <dbReference type="SAM" id="MobiDB-lite"/>
    </source>
</evidence>
<feature type="compositionally biased region" description="Basic and acidic residues" evidence="6">
    <location>
        <begin position="1"/>
        <end position="25"/>
    </location>
</feature>
<feature type="transmembrane region" description="Helical" evidence="7">
    <location>
        <begin position="244"/>
        <end position="263"/>
    </location>
</feature>
<feature type="transmembrane region" description="Helical" evidence="7">
    <location>
        <begin position="418"/>
        <end position="436"/>
    </location>
</feature>
<feature type="transmembrane region" description="Helical" evidence="7">
    <location>
        <begin position="448"/>
        <end position="477"/>
    </location>
</feature>
<dbReference type="Gene3D" id="1.20.1740.10">
    <property type="entry name" value="Amino acid/polyamine transporter I"/>
    <property type="match status" value="1"/>
</dbReference>
<dbReference type="InterPro" id="IPR002293">
    <property type="entry name" value="AA/rel_permease1"/>
</dbReference>
<dbReference type="OrthoDB" id="3900342at2759"/>
<evidence type="ECO:0000313" key="8">
    <source>
        <dbReference type="EMBL" id="KAF2235931.1"/>
    </source>
</evidence>
<sequence length="526" mass="56473">MDIVNEKKRLEEQDARHSIQDDASRKHSVISRAGEIINASGHRDQLRRQYGLLSICGLALTIDNAWVALGTSISLAIANGGPPGVLYELIVAVIYYGFIAASLAELASALPTAGGVYHWASITPGPRAGRIIGFFTGALNFFGWIFDLASITYIVAELVVQMYVVYHPDLMIQAWHLYIAYVLIIWLAVVATVFANRFLPYLQHFGLFMVIVGGMITIIVVAAMPKQHASHSFVWTDWTNVTGWGSGVAFLTGVLNGAFTIGTPDSVTHIAEELPNPKVDIPKAIAAQIILGGLTSFCYAIALFYGISNLSDVTTSNGSFPVAAIYSQATGSPGATFGLLFIIFLSLIPSLIGTVLTVSRTWWALARDNATPFPATFALVSERLSCPVPATLLTGVLTTALGAITFGSKTAFTDLTGSFVILTTVSYALAIAPNLVTGRKAIPRGPFWMGGLGWVVNGVAVVAIAFFNIMFCFPAALPFDASTMNYNSVILVGVIVLTAFWWLVHGIRKYPGPKLAELYISSGEHL</sequence>
<dbReference type="Pfam" id="PF13520">
    <property type="entry name" value="AA_permease_2"/>
    <property type="match status" value="1"/>
</dbReference>
<dbReference type="PIRSF" id="PIRSF006060">
    <property type="entry name" value="AA_transporter"/>
    <property type="match status" value="1"/>
</dbReference>
<evidence type="ECO:0000313" key="9">
    <source>
        <dbReference type="Proteomes" id="UP000800092"/>
    </source>
</evidence>
<dbReference type="AlphaFoldDB" id="A0A6A6HDH7"/>
<keyword evidence="9" id="KW-1185">Reference proteome</keyword>
<keyword evidence="3 7" id="KW-0812">Transmembrane</keyword>
<keyword evidence="5 7" id="KW-0472">Membrane</keyword>
<comment type="subcellular location">
    <subcellularLocation>
        <location evidence="1">Membrane</location>
        <topology evidence="1">Multi-pass membrane protein</topology>
    </subcellularLocation>
</comment>
<accession>A0A6A6HDH7</accession>
<feature type="transmembrane region" description="Helical" evidence="7">
    <location>
        <begin position="131"/>
        <end position="155"/>
    </location>
</feature>
<keyword evidence="2" id="KW-0813">Transport</keyword>
<feature type="region of interest" description="Disordered" evidence="6">
    <location>
        <begin position="1"/>
        <end position="26"/>
    </location>
</feature>
<feature type="transmembrane region" description="Helical" evidence="7">
    <location>
        <begin position="50"/>
        <end position="69"/>
    </location>
</feature>
<proteinExistence type="predicted"/>
<dbReference type="GO" id="GO:0022857">
    <property type="term" value="F:transmembrane transporter activity"/>
    <property type="evidence" value="ECO:0007669"/>
    <property type="project" value="InterPro"/>
</dbReference>
<evidence type="ECO:0000256" key="7">
    <source>
        <dbReference type="SAM" id="Phobius"/>
    </source>
</evidence>
<feature type="transmembrane region" description="Helical" evidence="7">
    <location>
        <begin position="284"/>
        <end position="307"/>
    </location>
</feature>
<dbReference type="Proteomes" id="UP000800092">
    <property type="component" value="Unassembled WGS sequence"/>
</dbReference>
<feature type="transmembrane region" description="Helical" evidence="7">
    <location>
        <begin position="175"/>
        <end position="195"/>
    </location>
</feature>
<protein>
    <submittedName>
        <fullName evidence="8">Putative choline transport protein</fullName>
    </submittedName>
</protein>
<dbReference type="GO" id="GO:0016020">
    <property type="term" value="C:membrane"/>
    <property type="evidence" value="ECO:0007669"/>
    <property type="project" value="UniProtKB-SubCell"/>
</dbReference>
<gene>
    <name evidence="8" type="ORF">EV356DRAFT_513505</name>
</gene>